<evidence type="ECO:0000256" key="1">
    <source>
        <dbReference type="ARBA" id="ARBA00002307"/>
    </source>
</evidence>
<dbReference type="Proteomes" id="UP001201262">
    <property type="component" value="Unassembled WGS sequence"/>
</dbReference>
<dbReference type="Pfam" id="PF03226">
    <property type="entry name" value="Yippee-Mis18"/>
    <property type="match status" value="1"/>
</dbReference>
<gene>
    <name evidence="10" type="ORF">BGW36DRAFT_285699</name>
</gene>
<evidence type="ECO:0000313" key="11">
    <source>
        <dbReference type="Proteomes" id="UP001201262"/>
    </source>
</evidence>
<keyword evidence="8" id="KW-0472">Membrane</keyword>
<feature type="transmembrane region" description="Helical" evidence="8">
    <location>
        <begin position="279"/>
        <end position="298"/>
    </location>
</feature>
<evidence type="ECO:0000256" key="5">
    <source>
        <dbReference type="ARBA" id="ARBA00022723"/>
    </source>
</evidence>
<dbReference type="InterPro" id="IPR002993">
    <property type="entry name" value="ODC_AZ"/>
</dbReference>
<dbReference type="RefSeq" id="XP_046077335.1">
    <property type="nucleotide sequence ID" value="XM_046210345.1"/>
</dbReference>
<name>A0AAD4L0A5_9EURO</name>
<comment type="subunit">
    <text evidence="4">Interacts with ODC and thereby sterically blocks ODC homodimerization.</text>
</comment>
<feature type="domain" description="Yippee" evidence="9">
    <location>
        <begin position="350"/>
        <end position="466"/>
    </location>
</feature>
<dbReference type="InterPro" id="IPR016181">
    <property type="entry name" value="Acyl_CoA_acyltransferase"/>
</dbReference>
<protein>
    <submittedName>
        <fullName evidence="10">Ornithine decarboxylase antizyme-domain-containing protein</fullName>
    </submittedName>
</protein>
<dbReference type="GO" id="GO:0008073">
    <property type="term" value="F:ornithine decarboxylase inhibitor activity"/>
    <property type="evidence" value="ECO:0007669"/>
    <property type="project" value="InterPro"/>
</dbReference>
<keyword evidence="7" id="KW-0862">Zinc</keyword>
<dbReference type="Gene3D" id="3.40.630.60">
    <property type="match status" value="1"/>
</dbReference>
<evidence type="ECO:0000256" key="4">
    <source>
        <dbReference type="ARBA" id="ARBA00011486"/>
    </source>
</evidence>
<comment type="function">
    <text evidence="1">Ornithine decarboxylase (ODC) antizyme protein that negatively regulates ODC activity and intracellular polyamine biosynthesis in response to increased intracellular polyamine levels. Binds to ODC monomers, inhibiting the assembly of the functional ODC homodimer, and targets the monomers for ubiquitin-independent proteolytic destruction by the 26S proteasome.</text>
</comment>
<dbReference type="AlphaFoldDB" id="A0AAD4L0A5"/>
<keyword evidence="6" id="KW-0688">Ribosomal frameshifting</keyword>
<dbReference type="InterPro" id="IPR039058">
    <property type="entry name" value="Yippee_fam"/>
</dbReference>
<evidence type="ECO:0000256" key="6">
    <source>
        <dbReference type="ARBA" id="ARBA00022758"/>
    </source>
</evidence>
<sequence>MEDLSSDSNCSSQQNRHGNYGQISVLASCYMATPASVLVKGFHYCTTNGAGIHGGIPEVPSGPKTRTTSPPFGSSALLKTEDFWPRQKASKNAREAAQTIKEECERLFCDTLSVVFLGERNRRRRTSLPMGAYYQNTRPESSRTNHQTIDAYLEIWDYANDAIYRGFVAEYDNQKTLFVFFDDRTADHGIKNGLLALFELAEMEHLSCDHVVACVPRLADPMGLGIVRNLGWCGFSLTTLESWMTTDSSAASISDRWIFLVIKFFDCRWSCLRSLFSVFNWYGILFFFFDIFSFFLSYRMPFAKGYPALSVFPAFLLPSSLFSASKVNSQQRSQAAGDSPEDRALGSHISYIRCARCGTDICRTSQIISKGFTGRHGRAYLVSGQHLLPRDKPASISPHYPTSLLNTITQKPVPRQLVTGAHTVCDISCVICGSVLGWKYIAAEEESQRYKVGNFILETKRTSMYSCWEFDDTPLLTSENPNQAHDSAVEFDSQDEDECEDLFAGVWSPALATRRRSRRVDRQR</sequence>
<evidence type="ECO:0000256" key="2">
    <source>
        <dbReference type="ARBA" id="ARBA00005613"/>
    </source>
</evidence>
<dbReference type="GeneID" id="70240632"/>
<keyword evidence="5" id="KW-0479">Metal-binding</keyword>
<accession>A0AAD4L0A5</accession>
<dbReference type="InterPro" id="IPR034751">
    <property type="entry name" value="Yippee"/>
</dbReference>
<dbReference type="InterPro" id="IPR038581">
    <property type="entry name" value="ODC_AZ_sf"/>
</dbReference>
<dbReference type="GO" id="GO:0075523">
    <property type="term" value="P:viral translational frameshifting"/>
    <property type="evidence" value="ECO:0007669"/>
    <property type="project" value="UniProtKB-KW"/>
</dbReference>
<evidence type="ECO:0000256" key="3">
    <source>
        <dbReference type="ARBA" id="ARBA00008796"/>
    </source>
</evidence>
<dbReference type="Pfam" id="PF02100">
    <property type="entry name" value="ODC_AZ"/>
    <property type="match status" value="1"/>
</dbReference>
<keyword evidence="11" id="KW-1185">Reference proteome</keyword>
<comment type="similarity">
    <text evidence="3">Belongs to the ODC antizyme family.</text>
</comment>
<evidence type="ECO:0000259" key="9">
    <source>
        <dbReference type="PROSITE" id="PS51792"/>
    </source>
</evidence>
<keyword evidence="8" id="KW-0812">Transmembrane</keyword>
<evidence type="ECO:0000313" key="10">
    <source>
        <dbReference type="EMBL" id="KAH8704714.1"/>
    </source>
</evidence>
<evidence type="ECO:0000256" key="7">
    <source>
        <dbReference type="ARBA" id="ARBA00022833"/>
    </source>
</evidence>
<proteinExistence type="inferred from homology"/>
<comment type="caution">
    <text evidence="10">The sequence shown here is derived from an EMBL/GenBank/DDBJ whole genome shotgun (WGS) entry which is preliminary data.</text>
</comment>
<organism evidence="10 11">
    <name type="scientific">Talaromyces proteolyticus</name>
    <dbReference type="NCBI Taxonomy" id="1131652"/>
    <lineage>
        <taxon>Eukaryota</taxon>
        <taxon>Fungi</taxon>
        <taxon>Dikarya</taxon>
        <taxon>Ascomycota</taxon>
        <taxon>Pezizomycotina</taxon>
        <taxon>Eurotiomycetes</taxon>
        <taxon>Eurotiomycetidae</taxon>
        <taxon>Eurotiales</taxon>
        <taxon>Trichocomaceae</taxon>
        <taxon>Talaromyces</taxon>
        <taxon>Talaromyces sect. Bacilispori</taxon>
    </lineage>
</organism>
<dbReference type="GO" id="GO:0046872">
    <property type="term" value="F:metal ion binding"/>
    <property type="evidence" value="ECO:0007669"/>
    <property type="project" value="UniProtKB-KW"/>
</dbReference>
<dbReference type="EMBL" id="JAJTJA010000001">
    <property type="protein sequence ID" value="KAH8704714.1"/>
    <property type="molecule type" value="Genomic_DNA"/>
</dbReference>
<dbReference type="SUPFAM" id="SSF55729">
    <property type="entry name" value="Acyl-CoA N-acyltransferases (Nat)"/>
    <property type="match status" value="1"/>
</dbReference>
<dbReference type="InterPro" id="IPR004910">
    <property type="entry name" value="Yippee/Mis18/Cereblon"/>
</dbReference>
<comment type="similarity">
    <text evidence="2">Belongs to the yippee family.</text>
</comment>
<dbReference type="PANTHER" id="PTHR13848">
    <property type="entry name" value="PROTEIN YIPPEE-LIKE CG15309-RELATED"/>
    <property type="match status" value="1"/>
</dbReference>
<reference evidence="10" key="1">
    <citation type="submission" date="2021-12" db="EMBL/GenBank/DDBJ databases">
        <title>Convergent genome expansion in fungi linked to evolution of root-endophyte symbiosis.</title>
        <authorList>
            <consortium name="DOE Joint Genome Institute"/>
            <person name="Ke Y.-H."/>
            <person name="Bonito G."/>
            <person name="Liao H.-L."/>
            <person name="Looney B."/>
            <person name="Rojas-Flechas A."/>
            <person name="Nash J."/>
            <person name="Hameed K."/>
            <person name="Schadt C."/>
            <person name="Martin F."/>
            <person name="Crous P.W."/>
            <person name="Miettinen O."/>
            <person name="Magnuson J.K."/>
            <person name="Labbe J."/>
            <person name="Jacobson D."/>
            <person name="Doktycz M.J."/>
            <person name="Veneault-Fourrey C."/>
            <person name="Kuo A."/>
            <person name="Mondo S."/>
            <person name="Calhoun S."/>
            <person name="Riley R."/>
            <person name="Ohm R."/>
            <person name="LaButti K."/>
            <person name="Andreopoulos B."/>
            <person name="Pangilinan J."/>
            <person name="Nolan M."/>
            <person name="Tritt A."/>
            <person name="Clum A."/>
            <person name="Lipzen A."/>
            <person name="Daum C."/>
            <person name="Barry K."/>
            <person name="Grigoriev I.V."/>
            <person name="Vilgalys R."/>
        </authorList>
    </citation>
    <scope>NUCLEOTIDE SEQUENCE</scope>
    <source>
        <strain evidence="10">PMI_201</strain>
    </source>
</reference>
<dbReference type="PROSITE" id="PS51792">
    <property type="entry name" value="YIPPEE"/>
    <property type="match status" value="1"/>
</dbReference>
<evidence type="ECO:0000256" key="8">
    <source>
        <dbReference type="SAM" id="Phobius"/>
    </source>
</evidence>
<keyword evidence="8" id="KW-1133">Transmembrane helix</keyword>